<evidence type="ECO:0000256" key="1">
    <source>
        <dbReference type="SAM" id="MobiDB-lite"/>
    </source>
</evidence>
<dbReference type="AlphaFoldDB" id="A0A2M8QFH5"/>
<organism evidence="3 4">
    <name type="scientific">Candidatus Thermofonsia Clade 3 bacterium</name>
    <dbReference type="NCBI Taxonomy" id="2364212"/>
    <lineage>
        <taxon>Bacteria</taxon>
        <taxon>Bacillati</taxon>
        <taxon>Chloroflexota</taxon>
        <taxon>Candidatus Thermofontia</taxon>
        <taxon>Candidatus Thermofonsia Clade 3</taxon>
    </lineage>
</organism>
<accession>A0A2M8QFH5</accession>
<gene>
    <name evidence="3" type="ORF">CUN48_02975</name>
</gene>
<sequence length="276" mass="29601">MSDPSAHRRVTARSHPAEALPASEMERPEPYPDVQTTSAPAPATIQAPARGLSQATLGCLIGAGIIALALLIAGALVAFAVRESTQRVAETVERANPANIIQTVIPLPTPTVVARPPAVLQVRAISELATAQSLLSTIVEVQQARVGNVLYEKLVLIACGRVKAGVALAQLRDSDVDVLDDGKTVRVKLPRAQLLDAYLIDDSTQPCTTRVYDRTNLLLIPESKDLEAQAREKALEAIRTTAIESGLLGDARRNAQIAIERILLNAGYERVEFIEE</sequence>
<protein>
    <recommendedName>
        <fullName evidence="5">DUF4230 domain-containing protein</fullName>
    </recommendedName>
</protein>
<dbReference type="Proteomes" id="UP000230790">
    <property type="component" value="Unassembled WGS sequence"/>
</dbReference>
<name>A0A2M8QFH5_9CHLR</name>
<keyword evidence="2" id="KW-0472">Membrane</keyword>
<dbReference type="EMBL" id="PGTN01000012">
    <property type="protein sequence ID" value="PJF48508.1"/>
    <property type="molecule type" value="Genomic_DNA"/>
</dbReference>
<evidence type="ECO:0000313" key="4">
    <source>
        <dbReference type="Proteomes" id="UP000230790"/>
    </source>
</evidence>
<keyword evidence="2" id="KW-0812">Transmembrane</keyword>
<comment type="caution">
    <text evidence="3">The sequence shown here is derived from an EMBL/GenBank/DDBJ whole genome shotgun (WGS) entry which is preliminary data.</text>
</comment>
<feature type="region of interest" description="Disordered" evidence="1">
    <location>
        <begin position="1"/>
        <end position="39"/>
    </location>
</feature>
<proteinExistence type="predicted"/>
<feature type="transmembrane region" description="Helical" evidence="2">
    <location>
        <begin position="57"/>
        <end position="81"/>
    </location>
</feature>
<dbReference type="InterPro" id="IPR025324">
    <property type="entry name" value="DUF4230"/>
</dbReference>
<dbReference type="Pfam" id="PF14014">
    <property type="entry name" value="DUF4230"/>
    <property type="match status" value="1"/>
</dbReference>
<reference evidence="3 4" key="1">
    <citation type="submission" date="2017-11" db="EMBL/GenBank/DDBJ databases">
        <title>Evolution of Phototrophy in the Chloroflexi Phylum Driven by Horizontal Gene Transfer.</title>
        <authorList>
            <person name="Ward L.M."/>
            <person name="Hemp J."/>
            <person name="Shih P.M."/>
            <person name="Mcglynn S.E."/>
            <person name="Fischer W."/>
        </authorList>
    </citation>
    <scope>NUCLEOTIDE SEQUENCE [LARGE SCALE GENOMIC DNA]</scope>
    <source>
        <strain evidence="3">JP3_7</strain>
    </source>
</reference>
<evidence type="ECO:0008006" key="5">
    <source>
        <dbReference type="Google" id="ProtNLM"/>
    </source>
</evidence>
<evidence type="ECO:0000313" key="3">
    <source>
        <dbReference type="EMBL" id="PJF48508.1"/>
    </source>
</evidence>
<evidence type="ECO:0000256" key="2">
    <source>
        <dbReference type="SAM" id="Phobius"/>
    </source>
</evidence>
<keyword evidence="2" id="KW-1133">Transmembrane helix</keyword>